<dbReference type="AlphaFoldDB" id="A0A183FJ27"/>
<evidence type="ECO:0000313" key="3">
    <source>
        <dbReference type="WBParaSite" id="HPBE_0000696601-mRNA-1"/>
    </source>
</evidence>
<evidence type="ECO:0000313" key="2">
    <source>
        <dbReference type="Proteomes" id="UP000050761"/>
    </source>
</evidence>
<reference evidence="1 2" key="1">
    <citation type="submission" date="2018-11" db="EMBL/GenBank/DDBJ databases">
        <authorList>
            <consortium name="Pathogen Informatics"/>
        </authorList>
    </citation>
    <scope>NUCLEOTIDE SEQUENCE [LARGE SCALE GENOMIC DNA]</scope>
</reference>
<dbReference type="Proteomes" id="UP000050761">
    <property type="component" value="Unassembled WGS sequence"/>
</dbReference>
<protein>
    <submittedName>
        <fullName evidence="3">HTH_48 domain-containing protein</fullName>
    </submittedName>
</protein>
<name>A0A183FJ27_HELPZ</name>
<dbReference type="EMBL" id="UZAH01025780">
    <property type="protein sequence ID" value="VDO70388.1"/>
    <property type="molecule type" value="Genomic_DNA"/>
</dbReference>
<keyword evidence="2" id="KW-1185">Reference proteome</keyword>
<evidence type="ECO:0000313" key="1">
    <source>
        <dbReference type="EMBL" id="VDO70388.1"/>
    </source>
</evidence>
<accession>A0A3P8B197</accession>
<proteinExistence type="predicted"/>
<gene>
    <name evidence="1" type="ORF">HPBE_LOCUS6967</name>
</gene>
<dbReference type="WBParaSite" id="HPBE_0000696601-mRNA-1">
    <property type="protein sequence ID" value="HPBE_0000696601-mRNA-1"/>
    <property type="gene ID" value="HPBE_0000696601"/>
</dbReference>
<organism evidence="2 3">
    <name type="scientific">Heligmosomoides polygyrus</name>
    <name type="common">Parasitic roundworm</name>
    <dbReference type="NCBI Taxonomy" id="6339"/>
    <lineage>
        <taxon>Eukaryota</taxon>
        <taxon>Metazoa</taxon>
        <taxon>Ecdysozoa</taxon>
        <taxon>Nematoda</taxon>
        <taxon>Chromadorea</taxon>
        <taxon>Rhabditida</taxon>
        <taxon>Rhabditina</taxon>
        <taxon>Rhabditomorpha</taxon>
        <taxon>Strongyloidea</taxon>
        <taxon>Heligmosomidae</taxon>
        <taxon>Heligmosomoides</taxon>
    </lineage>
</organism>
<accession>A0A183FJ27</accession>
<reference evidence="3" key="2">
    <citation type="submission" date="2019-09" db="UniProtKB">
        <authorList>
            <consortium name="WormBaseParasite"/>
        </authorList>
    </citation>
    <scope>IDENTIFICATION</scope>
</reference>
<sequence length="99" mass="11762">MIGFQEYDDSLSELAKKYGTTGQKPDTKRDYIFFRNRGLFPSRTMHIMFATRRVLRSVSEKTKERLRKLQGKRNFACLVRQCFTENHFDYNLKVACVVK</sequence>